<evidence type="ECO:0000256" key="3">
    <source>
        <dbReference type="ARBA" id="ARBA00022475"/>
    </source>
</evidence>
<feature type="transmembrane region" description="Helical" evidence="9">
    <location>
        <begin position="6"/>
        <end position="26"/>
    </location>
</feature>
<evidence type="ECO:0000313" key="11">
    <source>
        <dbReference type="Proteomes" id="UP000070529"/>
    </source>
</evidence>
<evidence type="ECO:0000313" key="10">
    <source>
        <dbReference type="EMBL" id="KXF82589.1"/>
    </source>
</evidence>
<keyword evidence="6 9" id="KW-1133">Transmembrane helix</keyword>
<dbReference type="Pfam" id="PF04143">
    <property type="entry name" value="Sulf_transp"/>
    <property type="match status" value="1"/>
</dbReference>
<evidence type="ECO:0000256" key="5">
    <source>
        <dbReference type="ARBA" id="ARBA00022692"/>
    </source>
</evidence>
<keyword evidence="5 9" id="KW-0812">Transmembrane</keyword>
<dbReference type="RefSeq" id="WP_067412856.1">
    <property type="nucleotide sequence ID" value="NZ_LNTY01000018.1"/>
</dbReference>
<dbReference type="STRING" id="294935.ATN88_21190"/>
<comment type="caution">
    <text evidence="10">The sequence shown here is derived from an EMBL/GenBank/DDBJ whole genome shotgun (WGS) entry which is preliminary data.</text>
</comment>
<feature type="transmembrane region" description="Helical" evidence="9">
    <location>
        <begin position="121"/>
        <end position="140"/>
    </location>
</feature>
<comment type="similarity">
    <text evidence="8">Belongs to the TsuA/YedE (TC 9.B.102) family.</text>
</comment>
<feature type="transmembrane region" description="Helical" evidence="9">
    <location>
        <begin position="84"/>
        <end position="101"/>
    </location>
</feature>
<keyword evidence="7 9" id="KW-0472">Membrane</keyword>
<proteinExistence type="inferred from homology"/>
<keyword evidence="3" id="KW-1003">Cell membrane</keyword>
<gene>
    <name evidence="10" type="ORF">ATN88_21190</name>
</gene>
<dbReference type="AlphaFoldDB" id="A0A135IAX4"/>
<dbReference type="OrthoDB" id="9814020at2"/>
<evidence type="ECO:0000256" key="7">
    <source>
        <dbReference type="ARBA" id="ARBA00023136"/>
    </source>
</evidence>
<accession>A0A135IAX4</accession>
<sequence>MWGVFPWEALFGGMLLGLSALILLYFNGKVAGISGIVGGLLSPKRGDIDWRLFFIAGMIVAGLAANSMGIPFPELASTPADQSSLVAVIAGLLVGVGTKLANGCTSGHGICGIGRLSPRSLIATIVFMASAMITVFVTAFI</sequence>
<keyword evidence="4" id="KW-0997">Cell inner membrane</keyword>
<evidence type="ECO:0000256" key="4">
    <source>
        <dbReference type="ARBA" id="ARBA00022519"/>
    </source>
</evidence>
<comment type="subcellular location">
    <subcellularLocation>
        <location evidence="1">Cell inner membrane</location>
        <topology evidence="1">Multi-pass membrane protein</topology>
    </subcellularLocation>
</comment>
<feature type="transmembrane region" description="Helical" evidence="9">
    <location>
        <begin position="52"/>
        <end position="72"/>
    </location>
</feature>
<evidence type="ECO:0000256" key="1">
    <source>
        <dbReference type="ARBA" id="ARBA00004429"/>
    </source>
</evidence>
<dbReference type="PANTHER" id="PTHR30574:SF1">
    <property type="entry name" value="SULPHUR TRANSPORT DOMAIN-CONTAINING PROTEIN"/>
    <property type="match status" value="1"/>
</dbReference>
<evidence type="ECO:0000256" key="2">
    <source>
        <dbReference type="ARBA" id="ARBA00022448"/>
    </source>
</evidence>
<protein>
    <submittedName>
        <fullName evidence="10">Uncharacterized protein</fullName>
    </submittedName>
</protein>
<dbReference type="GO" id="GO:0005886">
    <property type="term" value="C:plasma membrane"/>
    <property type="evidence" value="ECO:0007669"/>
    <property type="project" value="UniProtKB-SubCell"/>
</dbReference>
<organism evidence="10 11">
    <name type="scientific">Enterovibrio coralii</name>
    <dbReference type="NCBI Taxonomy" id="294935"/>
    <lineage>
        <taxon>Bacteria</taxon>
        <taxon>Pseudomonadati</taxon>
        <taxon>Pseudomonadota</taxon>
        <taxon>Gammaproteobacteria</taxon>
        <taxon>Vibrionales</taxon>
        <taxon>Vibrionaceae</taxon>
        <taxon>Enterovibrio</taxon>
    </lineage>
</organism>
<reference evidence="10 11" key="1">
    <citation type="submission" date="2015-11" db="EMBL/GenBank/DDBJ databases">
        <title>Genomic Taxonomy of the Vibrionaceae.</title>
        <authorList>
            <person name="Gomez-Gil B."/>
            <person name="Enciso-Ibarra J."/>
        </authorList>
    </citation>
    <scope>NUCLEOTIDE SEQUENCE [LARGE SCALE GENOMIC DNA]</scope>
    <source>
        <strain evidence="10 11">CAIM 912</strain>
    </source>
</reference>
<dbReference type="InterPro" id="IPR007272">
    <property type="entry name" value="Sulf_transp_TsuA/YedE"/>
</dbReference>
<keyword evidence="11" id="KW-1185">Reference proteome</keyword>
<keyword evidence="2" id="KW-0813">Transport</keyword>
<dbReference type="PANTHER" id="PTHR30574">
    <property type="entry name" value="INNER MEMBRANE PROTEIN YEDE"/>
    <property type="match status" value="1"/>
</dbReference>
<evidence type="ECO:0000256" key="6">
    <source>
        <dbReference type="ARBA" id="ARBA00022989"/>
    </source>
</evidence>
<name>A0A135IAX4_9GAMM</name>
<dbReference type="EMBL" id="LNTY01000018">
    <property type="protein sequence ID" value="KXF82589.1"/>
    <property type="molecule type" value="Genomic_DNA"/>
</dbReference>
<dbReference type="Proteomes" id="UP000070529">
    <property type="component" value="Unassembled WGS sequence"/>
</dbReference>
<evidence type="ECO:0000256" key="9">
    <source>
        <dbReference type="SAM" id="Phobius"/>
    </source>
</evidence>
<evidence type="ECO:0000256" key="8">
    <source>
        <dbReference type="ARBA" id="ARBA00035655"/>
    </source>
</evidence>